<keyword evidence="6 9" id="KW-0733">Signal recognition particle</keyword>
<dbReference type="PANTHER" id="PTHR11564:SF5">
    <property type="entry name" value="SIGNAL RECOGNITION PARTICLE SUBUNIT SRP54"/>
    <property type="match status" value="1"/>
</dbReference>
<dbReference type="SUPFAM" id="SSF52540">
    <property type="entry name" value="P-loop containing nucleoside triphosphate hydrolases"/>
    <property type="match status" value="1"/>
</dbReference>
<dbReference type="CDD" id="cd18539">
    <property type="entry name" value="SRP_G"/>
    <property type="match status" value="1"/>
</dbReference>
<name>A0A1Q2MDT1_9BACT</name>
<protein>
    <recommendedName>
        <fullName evidence="9">Signal recognition particle protein</fullName>
        <ecNumber evidence="9">3.6.5.4</ecNumber>
    </recommendedName>
    <alternativeName>
        <fullName evidence="9">Fifty-four homolog</fullName>
    </alternativeName>
</protein>
<keyword evidence="7 9" id="KW-0687">Ribonucleoprotein</keyword>
<evidence type="ECO:0000256" key="8">
    <source>
        <dbReference type="ARBA" id="ARBA00048027"/>
    </source>
</evidence>
<dbReference type="Gene3D" id="1.10.260.30">
    <property type="entry name" value="Signal recognition particle, SRP54 subunit, M-domain"/>
    <property type="match status" value="1"/>
</dbReference>
<dbReference type="KEGG" id="pbas:SMSP2_01171"/>
<dbReference type="PANTHER" id="PTHR11564">
    <property type="entry name" value="SIGNAL RECOGNITION PARTICLE 54K PROTEIN SRP54"/>
    <property type="match status" value="1"/>
</dbReference>
<feature type="domain" description="SRP54-type proteins GTP-binding" evidence="11">
    <location>
        <begin position="268"/>
        <end position="281"/>
    </location>
</feature>
<comment type="domain">
    <text evidence="9">Composed of three domains: the N-terminal N domain, which is responsible for interactions with the ribosome, the central G domain, which binds GTP, and the C-terminal M domain, which binds the RNA and the signal sequence of the RNC.</text>
</comment>
<feature type="compositionally biased region" description="Basic residues" evidence="10">
    <location>
        <begin position="454"/>
        <end position="476"/>
    </location>
</feature>
<comment type="subcellular location">
    <subcellularLocation>
        <location evidence="9">Cytoplasm</location>
    </subcellularLocation>
    <text evidence="9">The SRP-RNC complex is targeted to the cytoplasmic membrane.</text>
</comment>
<dbReference type="InterPro" id="IPR000897">
    <property type="entry name" value="SRP54_GTPase_dom"/>
</dbReference>
<evidence type="ECO:0000256" key="4">
    <source>
        <dbReference type="ARBA" id="ARBA00022884"/>
    </source>
</evidence>
<dbReference type="SMART" id="SM00382">
    <property type="entry name" value="AAA"/>
    <property type="match status" value="1"/>
</dbReference>
<keyword evidence="3 9" id="KW-0378">Hydrolase</keyword>
<dbReference type="Pfam" id="PF00448">
    <property type="entry name" value="SRP54"/>
    <property type="match status" value="1"/>
</dbReference>
<organism evidence="12 13">
    <name type="scientific">Limihaloglobus sulfuriphilus</name>
    <dbReference type="NCBI Taxonomy" id="1851148"/>
    <lineage>
        <taxon>Bacteria</taxon>
        <taxon>Pseudomonadati</taxon>
        <taxon>Planctomycetota</taxon>
        <taxon>Phycisphaerae</taxon>
        <taxon>Sedimentisphaerales</taxon>
        <taxon>Sedimentisphaeraceae</taxon>
        <taxon>Limihaloglobus</taxon>
    </lineage>
</organism>
<dbReference type="InterPro" id="IPR022941">
    <property type="entry name" value="SRP54"/>
</dbReference>
<feature type="region of interest" description="Disordered" evidence="10">
    <location>
        <begin position="449"/>
        <end position="476"/>
    </location>
</feature>
<evidence type="ECO:0000259" key="11">
    <source>
        <dbReference type="PROSITE" id="PS00300"/>
    </source>
</evidence>
<evidence type="ECO:0000256" key="2">
    <source>
        <dbReference type="ARBA" id="ARBA00022741"/>
    </source>
</evidence>
<keyword evidence="5 9" id="KW-0342">GTP-binding</keyword>
<evidence type="ECO:0000256" key="9">
    <source>
        <dbReference type="HAMAP-Rule" id="MF_00306"/>
    </source>
</evidence>
<dbReference type="GO" id="GO:0008312">
    <property type="term" value="F:7S RNA binding"/>
    <property type="evidence" value="ECO:0007669"/>
    <property type="project" value="InterPro"/>
</dbReference>
<sequence>MFESLTDKFNTTFKKLSGRGRITEANVSDAMNEVRKALLEADVNYKVVKQFCKDVKQAAMGAEVINSLKPGQLMVKIVQDELTKLMGPEDSNIFFVSPGPTVILLAGLQGSGKTTTAAKLAYRLKKEGRKPMMVAVDLQRPAAIQQLQTLGEQIEVPVHCDFDTKDAVKVSKSGVKEAKKAGCDTVILDTAGRLHVDDELMTEVSNVAKATSPHQIYLVCDAMIGQDAVNSAKEFNNRLELDGVILTKLDGDARGGAALSVKAVTGKPVKFIGLGEKIDNLEHFHPDRMASRILGMGDVITLVEKAQEQFDEKEAEKMQNKMAKGTFGLDDFLKQMAKIRKMGGLMSMLKLMPGIGNKLEGLNMDDKEFNRIEGIIHSMTPAERSEPDMLNPSRRRRIAAGSGVNVTDVAGLVKQFRQSREMMKMMASGGGGGLGAMKGMMSGDMGAMGGMGQRKVKQRSKRKRVIKRKGKKRKVR</sequence>
<dbReference type="PROSITE" id="PS00300">
    <property type="entry name" value="SRP54"/>
    <property type="match status" value="1"/>
</dbReference>
<dbReference type="EC" id="3.6.5.4" evidence="9"/>
<dbReference type="InterPro" id="IPR004125">
    <property type="entry name" value="Signal_recog_particle_SRP54_M"/>
</dbReference>
<keyword evidence="9" id="KW-0963">Cytoplasm</keyword>
<dbReference type="EMBL" id="CP019646">
    <property type="protein sequence ID" value="AQQ70809.1"/>
    <property type="molecule type" value="Genomic_DNA"/>
</dbReference>
<comment type="similarity">
    <text evidence="1 9">Belongs to the GTP-binding SRP family. SRP54 subfamily.</text>
</comment>
<dbReference type="Pfam" id="PF02881">
    <property type="entry name" value="SRP54_N"/>
    <property type="match status" value="1"/>
</dbReference>
<accession>A0A1Q2MDT1</accession>
<dbReference type="GO" id="GO:0006614">
    <property type="term" value="P:SRP-dependent cotranslational protein targeting to membrane"/>
    <property type="evidence" value="ECO:0007669"/>
    <property type="project" value="InterPro"/>
</dbReference>
<dbReference type="SUPFAM" id="SSF47446">
    <property type="entry name" value="Signal peptide-binding domain"/>
    <property type="match status" value="1"/>
</dbReference>
<proteinExistence type="inferred from homology"/>
<keyword evidence="2 9" id="KW-0547">Nucleotide-binding</keyword>
<evidence type="ECO:0000313" key="13">
    <source>
        <dbReference type="Proteomes" id="UP000188181"/>
    </source>
</evidence>
<comment type="function">
    <text evidence="9">Involved in targeting and insertion of nascent membrane proteins into the cytoplasmic membrane. Binds to the hydrophobic signal sequence of the ribosome-nascent chain (RNC) as it emerges from the ribosomes. The SRP-RNC complex is then targeted to the cytoplasmic membrane where it interacts with the SRP receptor FtsY.</text>
</comment>
<dbReference type="HAMAP" id="MF_00306">
    <property type="entry name" value="SRP54"/>
    <property type="match status" value="1"/>
</dbReference>
<evidence type="ECO:0000313" key="12">
    <source>
        <dbReference type="EMBL" id="AQQ70809.1"/>
    </source>
</evidence>
<dbReference type="GO" id="GO:0005525">
    <property type="term" value="F:GTP binding"/>
    <property type="evidence" value="ECO:0007669"/>
    <property type="project" value="UniProtKB-UniRule"/>
</dbReference>
<keyword evidence="4 9" id="KW-0694">RNA-binding</keyword>
<dbReference type="Gene3D" id="1.20.120.140">
    <property type="entry name" value="Signal recognition particle SRP54, nucleotide-binding domain"/>
    <property type="match status" value="1"/>
</dbReference>
<dbReference type="OrthoDB" id="9804720at2"/>
<dbReference type="InterPro" id="IPR013822">
    <property type="entry name" value="Signal_recog_particl_SRP54_hlx"/>
</dbReference>
<reference evidence="13" key="1">
    <citation type="submission" date="2017-02" db="EMBL/GenBank/DDBJ databases">
        <title>Comparative genomics and description of representatives of a novel lineage of planctomycetes thriving in anoxic sediments.</title>
        <authorList>
            <person name="Spring S."/>
            <person name="Bunk B."/>
            <person name="Sproer C."/>
        </authorList>
    </citation>
    <scope>NUCLEOTIDE SEQUENCE [LARGE SCALE GENOMIC DNA]</scope>
    <source>
        <strain evidence="13">SM-Chi-D1</strain>
    </source>
</reference>
<dbReference type="SMART" id="SM00962">
    <property type="entry name" value="SRP54"/>
    <property type="match status" value="1"/>
</dbReference>
<dbReference type="InterPro" id="IPR042101">
    <property type="entry name" value="SRP54_N_sf"/>
</dbReference>
<evidence type="ECO:0000256" key="7">
    <source>
        <dbReference type="ARBA" id="ARBA00023274"/>
    </source>
</evidence>
<dbReference type="Pfam" id="PF02978">
    <property type="entry name" value="SRP_SPB"/>
    <property type="match status" value="1"/>
</dbReference>
<dbReference type="Proteomes" id="UP000188181">
    <property type="component" value="Chromosome"/>
</dbReference>
<dbReference type="GO" id="GO:0048500">
    <property type="term" value="C:signal recognition particle"/>
    <property type="evidence" value="ECO:0007669"/>
    <property type="project" value="UniProtKB-UniRule"/>
</dbReference>
<dbReference type="AlphaFoldDB" id="A0A1Q2MDT1"/>
<dbReference type="InterPro" id="IPR027417">
    <property type="entry name" value="P-loop_NTPase"/>
</dbReference>
<dbReference type="FunFam" id="3.40.50.300:FF:000022">
    <property type="entry name" value="Signal recognition particle 54 kDa subunit"/>
    <property type="match status" value="1"/>
</dbReference>
<dbReference type="SMART" id="SM00963">
    <property type="entry name" value="SRP54_N"/>
    <property type="match status" value="1"/>
</dbReference>
<feature type="binding site" evidence="9">
    <location>
        <begin position="107"/>
        <end position="114"/>
    </location>
    <ligand>
        <name>GTP</name>
        <dbReference type="ChEBI" id="CHEBI:37565"/>
    </ligand>
</feature>
<feature type="binding site" evidence="9">
    <location>
        <begin position="189"/>
        <end position="193"/>
    </location>
    <ligand>
        <name>GTP</name>
        <dbReference type="ChEBI" id="CHEBI:37565"/>
    </ligand>
</feature>
<evidence type="ECO:0000256" key="5">
    <source>
        <dbReference type="ARBA" id="ARBA00023134"/>
    </source>
</evidence>
<gene>
    <name evidence="9 12" type="primary">ffh</name>
    <name evidence="12" type="ORF">SMSP2_01171</name>
</gene>
<dbReference type="InterPro" id="IPR003593">
    <property type="entry name" value="AAA+_ATPase"/>
</dbReference>
<dbReference type="InterPro" id="IPR036891">
    <property type="entry name" value="Signal_recog_part_SRP54_M_sf"/>
</dbReference>
<evidence type="ECO:0000256" key="1">
    <source>
        <dbReference type="ARBA" id="ARBA00005450"/>
    </source>
</evidence>
<dbReference type="RefSeq" id="WP_146683046.1">
    <property type="nucleotide sequence ID" value="NZ_CP019646.1"/>
</dbReference>
<dbReference type="InterPro" id="IPR004780">
    <property type="entry name" value="SRP"/>
</dbReference>
<feature type="binding site" evidence="9">
    <location>
        <begin position="247"/>
        <end position="250"/>
    </location>
    <ligand>
        <name>GTP</name>
        <dbReference type="ChEBI" id="CHEBI:37565"/>
    </ligand>
</feature>
<comment type="catalytic activity">
    <reaction evidence="8 9">
        <text>GTP + H2O = GDP + phosphate + H(+)</text>
        <dbReference type="Rhea" id="RHEA:19669"/>
        <dbReference type="ChEBI" id="CHEBI:15377"/>
        <dbReference type="ChEBI" id="CHEBI:15378"/>
        <dbReference type="ChEBI" id="CHEBI:37565"/>
        <dbReference type="ChEBI" id="CHEBI:43474"/>
        <dbReference type="ChEBI" id="CHEBI:58189"/>
        <dbReference type="EC" id="3.6.5.4"/>
    </reaction>
</comment>
<keyword evidence="13" id="KW-1185">Reference proteome</keyword>
<evidence type="ECO:0000256" key="3">
    <source>
        <dbReference type="ARBA" id="ARBA00022801"/>
    </source>
</evidence>
<evidence type="ECO:0000256" key="10">
    <source>
        <dbReference type="SAM" id="MobiDB-lite"/>
    </source>
</evidence>
<evidence type="ECO:0000256" key="6">
    <source>
        <dbReference type="ARBA" id="ARBA00023135"/>
    </source>
</evidence>
<comment type="subunit">
    <text evidence="9">Part of the signal recognition particle protein translocation system, which is composed of SRP and FtsY.</text>
</comment>
<dbReference type="NCBIfam" id="TIGR00959">
    <property type="entry name" value="ffh"/>
    <property type="match status" value="1"/>
</dbReference>
<dbReference type="Gene3D" id="3.40.50.300">
    <property type="entry name" value="P-loop containing nucleotide triphosphate hydrolases"/>
    <property type="match status" value="1"/>
</dbReference>
<dbReference type="STRING" id="1851148.SMSP2_01171"/>
<dbReference type="GO" id="GO:0003924">
    <property type="term" value="F:GTPase activity"/>
    <property type="evidence" value="ECO:0007669"/>
    <property type="project" value="UniProtKB-UniRule"/>
</dbReference>